<accession>A0A2N5XPK8</accession>
<dbReference type="EMBL" id="PKUQ01000031">
    <property type="protein sequence ID" value="PLW76424.1"/>
    <property type="molecule type" value="Genomic_DNA"/>
</dbReference>
<keyword evidence="2" id="KW-1185">Reference proteome</keyword>
<evidence type="ECO:0000313" key="2">
    <source>
        <dbReference type="Proteomes" id="UP000234881"/>
    </source>
</evidence>
<proteinExistence type="predicted"/>
<sequence>MTDFENLTPAERTLLHQVIKRFLRTDKRLIRGNRHWQTLFEAAYNGRVVGQDDFKNLGKGTLSKEKACLVYEWLLEHRPKVIGDFNAELMKLADEKDDQERRASRLHSLTNNRSNGLPPITWDGLVLDKGIFGSVDIRLVQPQDMEPEQLEEVFPLPLRMPDLLRPAESAVPSKLVDHDPLSKTVVPLKEEFYFEINSPEPCHVIGFQRITPQWEPLILNTNNTFMSLSQGSNLAPVDDQGSLAPLIEREQARRHKFVFVVSADELLFRFGRQVSGKWQIDDMLMDEFAVALNELQSTWQILRIDVMFKE</sequence>
<protein>
    <submittedName>
        <fullName evidence="1">Uncharacterized protein</fullName>
    </submittedName>
</protein>
<reference evidence="1 2" key="1">
    <citation type="submission" date="2018-01" db="EMBL/GenBank/DDBJ databases">
        <title>The draft genome sequence of Cohaesibacter sp. H1304.</title>
        <authorList>
            <person name="Wang N.-N."/>
            <person name="Du Z.-J."/>
        </authorList>
    </citation>
    <scope>NUCLEOTIDE SEQUENCE [LARGE SCALE GENOMIC DNA]</scope>
    <source>
        <strain evidence="1 2">H1304</strain>
    </source>
</reference>
<evidence type="ECO:0000313" key="1">
    <source>
        <dbReference type="EMBL" id="PLW76424.1"/>
    </source>
</evidence>
<organism evidence="1 2">
    <name type="scientific">Cohaesibacter celericrescens</name>
    <dbReference type="NCBI Taxonomy" id="2067669"/>
    <lineage>
        <taxon>Bacteria</taxon>
        <taxon>Pseudomonadati</taxon>
        <taxon>Pseudomonadota</taxon>
        <taxon>Alphaproteobacteria</taxon>
        <taxon>Hyphomicrobiales</taxon>
        <taxon>Cohaesibacteraceae</taxon>
    </lineage>
</organism>
<dbReference type="Proteomes" id="UP000234881">
    <property type="component" value="Unassembled WGS sequence"/>
</dbReference>
<name>A0A2N5XPK8_9HYPH</name>
<dbReference type="AlphaFoldDB" id="A0A2N5XPK8"/>
<dbReference type="RefSeq" id="WP_101534859.1">
    <property type="nucleotide sequence ID" value="NZ_PKUQ01000031.1"/>
</dbReference>
<comment type="caution">
    <text evidence="1">The sequence shown here is derived from an EMBL/GenBank/DDBJ whole genome shotgun (WGS) entry which is preliminary data.</text>
</comment>
<gene>
    <name evidence="1" type="ORF">C0081_16240</name>
</gene>